<proteinExistence type="predicted"/>
<dbReference type="EMBL" id="MU006562">
    <property type="protein sequence ID" value="KAF2751468.1"/>
    <property type="molecule type" value="Genomic_DNA"/>
</dbReference>
<evidence type="ECO:0000313" key="3">
    <source>
        <dbReference type="Proteomes" id="UP000799440"/>
    </source>
</evidence>
<evidence type="ECO:0000313" key="2">
    <source>
        <dbReference type="EMBL" id="KAF2751468.1"/>
    </source>
</evidence>
<name>A0A6A6VLI7_9PLEO</name>
<sequence length="171" mass="18990">MLRLRTSWQRVLGGPPWYPLPISSSLTLASSGTKHLSCFPHRRSALPSLSKKCHTYCRNQRSKVKKSELLGCGLHDQWGGKFRGMGTIMFSWPSYPLLDVCSSSSFPLVFFVFVLVLIPNFPGLCALAWAGVWGSDGHRMEVFDWAPICALFLFEGMIVSGIYGVSLNACI</sequence>
<accession>A0A6A6VLI7</accession>
<keyword evidence="1" id="KW-1133">Transmembrane helix</keyword>
<gene>
    <name evidence="2" type="ORF">M011DRAFT_115184</name>
</gene>
<dbReference type="Proteomes" id="UP000799440">
    <property type="component" value="Unassembled WGS sequence"/>
</dbReference>
<keyword evidence="1" id="KW-0472">Membrane</keyword>
<keyword evidence="3" id="KW-1185">Reference proteome</keyword>
<evidence type="ECO:0000256" key="1">
    <source>
        <dbReference type="SAM" id="Phobius"/>
    </source>
</evidence>
<protein>
    <submittedName>
        <fullName evidence="2">Uncharacterized protein</fullName>
    </submittedName>
</protein>
<dbReference type="AlphaFoldDB" id="A0A6A6VLI7"/>
<organism evidence="2 3">
    <name type="scientific">Sporormia fimetaria CBS 119925</name>
    <dbReference type="NCBI Taxonomy" id="1340428"/>
    <lineage>
        <taxon>Eukaryota</taxon>
        <taxon>Fungi</taxon>
        <taxon>Dikarya</taxon>
        <taxon>Ascomycota</taxon>
        <taxon>Pezizomycotina</taxon>
        <taxon>Dothideomycetes</taxon>
        <taxon>Pleosporomycetidae</taxon>
        <taxon>Pleosporales</taxon>
        <taxon>Sporormiaceae</taxon>
        <taxon>Sporormia</taxon>
    </lineage>
</organism>
<keyword evidence="1" id="KW-0812">Transmembrane</keyword>
<feature type="transmembrane region" description="Helical" evidence="1">
    <location>
        <begin position="145"/>
        <end position="165"/>
    </location>
</feature>
<reference evidence="2" key="1">
    <citation type="journal article" date="2020" name="Stud. Mycol.">
        <title>101 Dothideomycetes genomes: a test case for predicting lifestyles and emergence of pathogens.</title>
        <authorList>
            <person name="Haridas S."/>
            <person name="Albert R."/>
            <person name="Binder M."/>
            <person name="Bloem J."/>
            <person name="Labutti K."/>
            <person name="Salamov A."/>
            <person name="Andreopoulos B."/>
            <person name="Baker S."/>
            <person name="Barry K."/>
            <person name="Bills G."/>
            <person name="Bluhm B."/>
            <person name="Cannon C."/>
            <person name="Castanera R."/>
            <person name="Culley D."/>
            <person name="Daum C."/>
            <person name="Ezra D."/>
            <person name="Gonzalez J."/>
            <person name="Henrissat B."/>
            <person name="Kuo A."/>
            <person name="Liang C."/>
            <person name="Lipzen A."/>
            <person name="Lutzoni F."/>
            <person name="Magnuson J."/>
            <person name="Mondo S."/>
            <person name="Nolan M."/>
            <person name="Ohm R."/>
            <person name="Pangilinan J."/>
            <person name="Park H.-J."/>
            <person name="Ramirez L."/>
            <person name="Alfaro M."/>
            <person name="Sun H."/>
            <person name="Tritt A."/>
            <person name="Yoshinaga Y."/>
            <person name="Zwiers L.-H."/>
            <person name="Turgeon B."/>
            <person name="Goodwin S."/>
            <person name="Spatafora J."/>
            <person name="Crous P."/>
            <person name="Grigoriev I."/>
        </authorList>
    </citation>
    <scope>NUCLEOTIDE SEQUENCE</scope>
    <source>
        <strain evidence="2">CBS 119925</strain>
    </source>
</reference>
<feature type="transmembrane region" description="Helical" evidence="1">
    <location>
        <begin position="108"/>
        <end position="133"/>
    </location>
</feature>